<proteinExistence type="inferred from homology"/>
<comment type="function">
    <text evidence="2">Binds to DNA and alters its conformation. May be involved in regulation of gene expression, nucleoid organization and DNA protection.</text>
</comment>
<evidence type="ECO:0000256" key="4">
    <source>
        <dbReference type="SAM" id="MobiDB-lite"/>
    </source>
</evidence>
<evidence type="ECO:0000256" key="1">
    <source>
        <dbReference type="ARBA" id="ARBA00023125"/>
    </source>
</evidence>
<sequence length="129" mass="13498">MSKKRRGVPGGMPGGGGAGMGGMMAQLQKMQADMAEAQEALEHETVEVSVGGGALTIVITGHQRVQSININPDVIDFEDEEWTTDLQDLLVSAVNQAIEQSQTMAAERMEKITGGLGDMLPPGMGGLMG</sequence>
<dbReference type="InterPro" id="IPR004401">
    <property type="entry name" value="YbaB/EbfC"/>
</dbReference>
<protein>
    <recommendedName>
        <fullName evidence="2">Nucleoid-associated protein G4Y79_21510</fullName>
    </recommendedName>
</protein>
<dbReference type="EMBL" id="CP062983">
    <property type="protein sequence ID" value="QPC82233.1"/>
    <property type="molecule type" value="Genomic_DNA"/>
</dbReference>
<feature type="coiled-coil region" evidence="3">
    <location>
        <begin position="20"/>
        <end position="47"/>
    </location>
</feature>
<dbReference type="KEGG" id="pmet:G4Y79_21510"/>
<evidence type="ECO:0000256" key="2">
    <source>
        <dbReference type="HAMAP-Rule" id="MF_00274"/>
    </source>
</evidence>
<evidence type="ECO:0000256" key="3">
    <source>
        <dbReference type="SAM" id="Coils"/>
    </source>
</evidence>
<dbReference type="Gene3D" id="3.30.1310.10">
    <property type="entry name" value="Nucleoid-associated protein YbaB-like domain"/>
    <property type="match status" value="1"/>
</dbReference>
<dbReference type="GO" id="GO:0003677">
    <property type="term" value="F:DNA binding"/>
    <property type="evidence" value="ECO:0007669"/>
    <property type="project" value="UniProtKB-UniRule"/>
</dbReference>
<evidence type="ECO:0000313" key="6">
    <source>
        <dbReference type="Proteomes" id="UP000594468"/>
    </source>
</evidence>
<evidence type="ECO:0000313" key="5">
    <source>
        <dbReference type="EMBL" id="QPC82233.1"/>
    </source>
</evidence>
<dbReference type="HAMAP" id="MF_00274">
    <property type="entry name" value="DNA_YbaB_EbfC"/>
    <property type="match status" value="1"/>
</dbReference>
<keyword evidence="3" id="KW-0175">Coiled coil</keyword>
<reference evidence="5 6" key="1">
    <citation type="submission" date="2020-02" db="EMBL/GenBank/DDBJ databases">
        <authorList>
            <person name="Zheng R.K."/>
            <person name="Sun C.M."/>
        </authorList>
    </citation>
    <scope>NUCLEOTIDE SEQUENCE [LARGE SCALE GENOMIC DNA]</scope>
    <source>
        <strain evidence="6">rifampicinis</strain>
    </source>
</reference>
<dbReference type="Proteomes" id="UP000594468">
    <property type="component" value="Chromosome"/>
</dbReference>
<dbReference type="InterPro" id="IPR036894">
    <property type="entry name" value="YbaB-like_sf"/>
</dbReference>
<feature type="region of interest" description="Disordered" evidence="4">
    <location>
        <begin position="1"/>
        <end position="20"/>
    </location>
</feature>
<keyword evidence="2" id="KW-0963">Cytoplasm</keyword>
<comment type="subunit">
    <text evidence="2">Homodimer.</text>
</comment>
<gene>
    <name evidence="5" type="ORF">G4Y79_21510</name>
</gene>
<dbReference type="PIRSF" id="PIRSF004555">
    <property type="entry name" value="UCP004555"/>
    <property type="match status" value="1"/>
</dbReference>
<name>A0A7S8E899_9CHLR</name>
<dbReference type="GO" id="GO:0005829">
    <property type="term" value="C:cytosol"/>
    <property type="evidence" value="ECO:0007669"/>
    <property type="project" value="TreeGrafter"/>
</dbReference>
<dbReference type="NCBIfam" id="TIGR00103">
    <property type="entry name" value="DNA_YbaB_EbfC"/>
    <property type="match status" value="1"/>
</dbReference>
<feature type="compositionally biased region" description="Gly residues" evidence="4">
    <location>
        <begin position="8"/>
        <end position="20"/>
    </location>
</feature>
<dbReference type="SUPFAM" id="SSF82607">
    <property type="entry name" value="YbaB-like"/>
    <property type="match status" value="1"/>
</dbReference>
<comment type="similarity">
    <text evidence="2">Belongs to the YbaB/EbfC family.</text>
</comment>
<keyword evidence="6" id="KW-1185">Reference proteome</keyword>
<organism evidence="5 6">
    <name type="scientific">Phototrophicus methaneseepsis</name>
    <dbReference type="NCBI Taxonomy" id="2710758"/>
    <lineage>
        <taxon>Bacteria</taxon>
        <taxon>Bacillati</taxon>
        <taxon>Chloroflexota</taxon>
        <taxon>Candidatus Thermofontia</taxon>
        <taxon>Phototrophicales</taxon>
        <taxon>Phototrophicaceae</taxon>
        <taxon>Phototrophicus</taxon>
    </lineage>
</organism>
<keyword evidence="1 2" id="KW-0238">DNA-binding</keyword>
<dbReference type="PANTHER" id="PTHR33449:SF1">
    <property type="entry name" value="NUCLEOID-ASSOCIATED PROTEIN YBAB"/>
    <property type="match status" value="1"/>
</dbReference>
<dbReference type="AlphaFoldDB" id="A0A7S8E899"/>
<dbReference type="Pfam" id="PF02575">
    <property type="entry name" value="YbaB_DNA_bd"/>
    <property type="match status" value="1"/>
</dbReference>
<dbReference type="RefSeq" id="WP_195170302.1">
    <property type="nucleotide sequence ID" value="NZ_CP062983.1"/>
</dbReference>
<comment type="subcellular location">
    <subcellularLocation>
        <location evidence="2">Cytoplasm</location>
        <location evidence="2">Nucleoid</location>
    </subcellularLocation>
</comment>
<accession>A0A7S8E899</accession>
<dbReference type="PANTHER" id="PTHR33449">
    <property type="entry name" value="NUCLEOID-ASSOCIATED PROTEIN YBAB"/>
    <property type="match status" value="1"/>
</dbReference>
<dbReference type="GO" id="GO:0043590">
    <property type="term" value="C:bacterial nucleoid"/>
    <property type="evidence" value="ECO:0007669"/>
    <property type="project" value="UniProtKB-UniRule"/>
</dbReference>